<name>A0A835AXE4_9POAL</name>
<keyword evidence="3" id="KW-1185">Reference proteome</keyword>
<feature type="compositionally biased region" description="Acidic residues" evidence="1">
    <location>
        <begin position="59"/>
        <end position="70"/>
    </location>
</feature>
<evidence type="ECO:0000313" key="3">
    <source>
        <dbReference type="Proteomes" id="UP000636709"/>
    </source>
</evidence>
<reference evidence="2" key="1">
    <citation type="submission" date="2020-07" db="EMBL/GenBank/DDBJ databases">
        <title>Genome sequence and genetic diversity analysis of an under-domesticated orphan crop, white fonio (Digitaria exilis).</title>
        <authorList>
            <person name="Bennetzen J.L."/>
            <person name="Chen S."/>
            <person name="Ma X."/>
            <person name="Wang X."/>
            <person name="Yssel A.E.J."/>
            <person name="Chaluvadi S.R."/>
            <person name="Johnson M."/>
            <person name="Gangashetty P."/>
            <person name="Hamidou F."/>
            <person name="Sanogo M.D."/>
            <person name="Zwaenepoel A."/>
            <person name="Wallace J."/>
            <person name="Van De Peer Y."/>
            <person name="Van Deynze A."/>
        </authorList>
    </citation>
    <scope>NUCLEOTIDE SEQUENCE</scope>
    <source>
        <tissue evidence="2">Leaves</tissue>
    </source>
</reference>
<organism evidence="2 3">
    <name type="scientific">Digitaria exilis</name>
    <dbReference type="NCBI Taxonomy" id="1010633"/>
    <lineage>
        <taxon>Eukaryota</taxon>
        <taxon>Viridiplantae</taxon>
        <taxon>Streptophyta</taxon>
        <taxon>Embryophyta</taxon>
        <taxon>Tracheophyta</taxon>
        <taxon>Spermatophyta</taxon>
        <taxon>Magnoliopsida</taxon>
        <taxon>Liliopsida</taxon>
        <taxon>Poales</taxon>
        <taxon>Poaceae</taxon>
        <taxon>PACMAD clade</taxon>
        <taxon>Panicoideae</taxon>
        <taxon>Panicodae</taxon>
        <taxon>Paniceae</taxon>
        <taxon>Anthephorinae</taxon>
        <taxon>Digitaria</taxon>
    </lineage>
</organism>
<feature type="compositionally biased region" description="Basic and acidic residues" evidence="1">
    <location>
        <begin position="40"/>
        <end position="58"/>
    </location>
</feature>
<dbReference type="AlphaFoldDB" id="A0A835AXE4"/>
<dbReference type="EMBL" id="JACEFO010002177">
    <property type="protein sequence ID" value="KAF8676097.1"/>
    <property type="molecule type" value="Genomic_DNA"/>
</dbReference>
<dbReference type="OrthoDB" id="674685at2759"/>
<accession>A0A835AXE4</accession>
<dbReference type="PANTHER" id="PTHR33237:SF46">
    <property type="entry name" value="OS01G0606100 PROTEIN"/>
    <property type="match status" value="1"/>
</dbReference>
<gene>
    <name evidence="2" type="ORF">HU200_047602</name>
</gene>
<sequence>MPNLLTKVSIAVAACARRLLRARRLRRATRRLLRASRRPQSRDRRQLVPAGDDHHEYSGEEDDDGDEEEGGLWRRAILMGERCKPLDFPGAIHYDSFGRRLPAAPAPLPQPRGGKTAAAVGPGALLCRSACDVDEAALGYRRAS</sequence>
<protein>
    <submittedName>
        <fullName evidence="2">Uncharacterized protein</fullName>
    </submittedName>
</protein>
<evidence type="ECO:0000256" key="1">
    <source>
        <dbReference type="SAM" id="MobiDB-lite"/>
    </source>
</evidence>
<dbReference type="Proteomes" id="UP000636709">
    <property type="component" value="Unassembled WGS sequence"/>
</dbReference>
<comment type="caution">
    <text evidence="2">The sequence shown here is derived from an EMBL/GenBank/DDBJ whole genome shotgun (WGS) entry which is preliminary data.</text>
</comment>
<proteinExistence type="predicted"/>
<dbReference type="PANTHER" id="PTHR33237">
    <property type="entry name" value="F2P16.13 PROTEIN-RELATED"/>
    <property type="match status" value="1"/>
</dbReference>
<feature type="region of interest" description="Disordered" evidence="1">
    <location>
        <begin position="31"/>
        <end position="71"/>
    </location>
</feature>
<evidence type="ECO:0000313" key="2">
    <source>
        <dbReference type="EMBL" id="KAF8676097.1"/>
    </source>
</evidence>